<evidence type="ECO:0000313" key="2">
    <source>
        <dbReference type="Proteomes" id="UP000001305"/>
    </source>
</evidence>
<proteinExistence type="predicted"/>
<dbReference type="EMBL" id="AY986977">
    <property type="protein sequence ID" value="AAX84847.1"/>
    <property type="molecule type" value="Genomic_DNA"/>
</dbReference>
<dbReference type="Proteomes" id="UP000001305">
    <property type="component" value="Segment"/>
</dbReference>
<dbReference type="RefSeq" id="YP_239270.1">
    <property type="nucleotide sequence ID" value="NC_007024.1"/>
</dbReference>
<accession>Q52PM9</accession>
<dbReference type="GeneID" id="5076609"/>
<reference evidence="1 2" key="1">
    <citation type="submission" date="2005-03" db="EMBL/GenBank/DDBJ databases">
        <title>Sequencing of bacteriophage Xp15 from Xanthomonas campestris pv. pelargonii and identification of the lysis genes.</title>
        <authorList>
            <person name="Ramadugu C."/>
            <person name="Gabriel D.W."/>
        </authorList>
    </citation>
    <scope>NUCLEOTIDE SEQUENCE [LARGE SCALE GENOMIC DNA]</scope>
</reference>
<dbReference type="KEGG" id="vg:5076609"/>
<sequence>MNAIELIDLSQKLSNAALAAKLNEVIEALNAQSAPRDRGPKAERTMTEEDARKVIIGEMKDVPHKDAAEQLGLSYGQIYSARKGFTFKSIHKEVRDAEVTE</sequence>
<protein>
    <submittedName>
        <fullName evidence="1">Uncharacterized protein</fullName>
    </submittedName>
</protein>
<organism evidence="1 2">
    <name type="scientific">Xanthomonas phage Xp15</name>
    <dbReference type="NCBI Taxonomy" id="322855"/>
    <lineage>
        <taxon>Viruses</taxon>
        <taxon>Duplodnaviria</taxon>
        <taxon>Heunggongvirae</taxon>
        <taxon>Uroviricota</taxon>
        <taxon>Caudoviricetes</taxon>
        <taxon>Alachuavirus</taxon>
        <taxon>Alachuavirus Xp15</taxon>
    </lineage>
</organism>
<name>Q52PM9_9CAUD</name>
<keyword evidence="2" id="KW-1185">Reference proteome</keyword>
<evidence type="ECO:0000313" key="1">
    <source>
        <dbReference type="EMBL" id="AAX84847.1"/>
    </source>
</evidence>